<evidence type="ECO:0000313" key="1">
    <source>
        <dbReference type="EMBL" id="RSL29170.1"/>
    </source>
</evidence>
<accession>A0A3R9R7X9</accession>
<reference evidence="1 2" key="1">
    <citation type="submission" date="2018-10" db="EMBL/GenBank/DDBJ databases">
        <title>Draft genome sequence of Bacillus salarius IM0101, isolated from a hypersaline soil in Inner Mongolia, China.</title>
        <authorList>
            <person name="Yamprayoonswat W."/>
            <person name="Boonvisut S."/>
            <person name="Jumpathong W."/>
            <person name="Sittihan S."/>
            <person name="Ruangsuj P."/>
            <person name="Wanthongcharoen S."/>
            <person name="Thongpramul N."/>
            <person name="Pimmason S."/>
            <person name="Yu B."/>
            <person name="Yasawong M."/>
        </authorList>
    </citation>
    <scope>NUCLEOTIDE SEQUENCE [LARGE SCALE GENOMIC DNA]</scope>
    <source>
        <strain evidence="1 2">IM0101</strain>
    </source>
</reference>
<proteinExistence type="predicted"/>
<gene>
    <name evidence="1" type="ORF">D7Z54_32720</name>
</gene>
<evidence type="ECO:0000313" key="2">
    <source>
        <dbReference type="Proteomes" id="UP000275076"/>
    </source>
</evidence>
<name>A0A3R9R7X9_9BACI</name>
<dbReference type="Proteomes" id="UP000275076">
    <property type="component" value="Unassembled WGS sequence"/>
</dbReference>
<protein>
    <submittedName>
        <fullName evidence="1">Uncharacterized protein</fullName>
    </submittedName>
</protein>
<keyword evidence="2" id="KW-1185">Reference proteome</keyword>
<dbReference type="AlphaFoldDB" id="A0A3R9R7X9"/>
<sequence length="101" mass="11496">MSSKVKNQLNIELVMARDEEGEGRPPVGVNLSNKIRTERSKFLIGNGGSSTMLGIRDSGVKTMQQIGAKRYIIYEWRNMMGWEVDREGKINKKNEEHICVL</sequence>
<organism evidence="1 2">
    <name type="scientific">Salibacterium salarium</name>
    <dbReference type="NCBI Taxonomy" id="284579"/>
    <lineage>
        <taxon>Bacteria</taxon>
        <taxon>Bacillati</taxon>
        <taxon>Bacillota</taxon>
        <taxon>Bacilli</taxon>
        <taxon>Bacillales</taxon>
        <taxon>Bacillaceae</taxon>
    </lineage>
</organism>
<comment type="caution">
    <text evidence="1">The sequence shown here is derived from an EMBL/GenBank/DDBJ whole genome shotgun (WGS) entry which is preliminary data.</text>
</comment>
<dbReference type="EMBL" id="RBVX01000089">
    <property type="protein sequence ID" value="RSL29170.1"/>
    <property type="molecule type" value="Genomic_DNA"/>
</dbReference>